<name>A0A832I1M2_UNCEI</name>
<evidence type="ECO:0000256" key="4">
    <source>
        <dbReference type="ARBA" id="ARBA00022989"/>
    </source>
</evidence>
<feature type="domain" description="MacB-like periplasmic core" evidence="9">
    <location>
        <begin position="25"/>
        <end position="247"/>
    </location>
</feature>
<keyword evidence="4 7" id="KW-1133">Transmembrane helix</keyword>
<dbReference type="InterPro" id="IPR025857">
    <property type="entry name" value="MacB_PCD"/>
</dbReference>
<protein>
    <submittedName>
        <fullName evidence="10">ABC transporter permease</fullName>
    </submittedName>
</protein>
<evidence type="ECO:0000313" key="10">
    <source>
        <dbReference type="EMBL" id="HGZ43469.1"/>
    </source>
</evidence>
<dbReference type="PANTHER" id="PTHR30572">
    <property type="entry name" value="MEMBRANE COMPONENT OF TRANSPORTER-RELATED"/>
    <property type="match status" value="1"/>
</dbReference>
<evidence type="ECO:0000256" key="3">
    <source>
        <dbReference type="ARBA" id="ARBA00022692"/>
    </source>
</evidence>
<dbReference type="InterPro" id="IPR003838">
    <property type="entry name" value="ABC3_permease_C"/>
</dbReference>
<reference evidence="10" key="1">
    <citation type="journal article" date="2020" name="mSystems">
        <title>Genome- and Community-Level Interaction Insights into Carbon Utilization and Element Cycling Functions of Hydrothermarchaeota in Hydrothermal Sediment.</title>
        <authorList>
            <person name="Zhou Z."/>
            <person name="Liu Y."/>
            <person name="Xu W."/>
            <person name="Pan J."/>
            <person name="Luo Z.H."/>
            <person name="Li M."/>
        </authorList>
    </citation>
    <scope>NUCLEOTIDE SEQUENCE [LARGE SCALE GENOMIC DNA]</scope>
    <source>
        <strain evidence="10">SpSt-381</strain>
    </source>
</reference>
<dbReference type="GO" id="GO:0005886">
    <property type="term" value="C:plasma membrane"/>
    <property type="evidence" value="ECO:0007669"/>
    <property type="project" value="UniProtKB-SubCell"/>
</dbReference>
<evidence type="ECO:0000256" key="6">
    <source>
        <dbReference type="ARBA" id="ARBA00038076"/>
    </source>
</evidence>
<evidence type="ECO:0000256" key="1">
    <source>
        <dbReference type="ARBA" id="ARBA00004651"/>
    </source>
</evidence>
<dbReference type="PANTHER" id="PTHR30572:SF4">
    <property type="entry name" value="ABC TRANSPORTER PERMEASE YTRF"/>
    <property type="match status" value="1"/>
</dbReference>
<evidence type="ECO:0000256" key="5">
    <source>
        <dbReference type="ARBA" id="ARBA00023136"/>
    </source>
</evidence>
<comment type="caution">
    <text evidence="10">The sequence shown here is derived from an EMBL/GenBank/DDBJ whole genome shotgun (WGS) entry which is preliminary data.</text>
</comment>
<comment type="similarity">
    <text evidence="6">Belongs to the ABC-4 integral membrane protein family.</text>
</comment>
<proteinExistence type="inferred from homology"/>
<feature type="transmembrane region" description="Helical" evidence="7">
    <location>
        <begin position="277"/>
        <end position="305"/>
    </location>
</feature>
<feature type="transmembrane region" description="Helical" evidence="7">
    <location>
        <begin position="326"/>
        <end position="356"/>
    </location>
</feature>
<dbReference type="EMBL" id="DSQF01000018">
    <property type="protein sequence ID" value="HGZ43469.1"/>
    <property type="molecule type" value="Genomic_DNA"/>
</dbReference>
<keyword evidence="5 7" id="KW-0472">Membrane</keyword>
<dbReference type="GO" id="GO:0022857">
    <property type="term" value="F:transmembrane transporter activity"/>
    <property type="evidence" value="ECO:0007669"/>
    <property type="project" value="TreeGrafter"/>
</dbReference>
<feature type="transmembrane region" description="Helical" evidence="7">
    <location>
        <begin position="368"/>
        <end position="388"/>
    </location>
</feature>
<sequence>MGLRVPARELFALAAESLAGHRLRTSLTLVATAIGVTAVVLLTALGDAARRYVTEQFASVGTNLVIVLPGKTETSGIMGSFGGTVRPLTLDDAEALPHRAPLVRGVVPLSLGSASFEYGNRSRDVYVLGTTWAYAPMRDLAVTSGQFLPRMDMRRGERVAVIGRKLQREVFQGENPLGKPVRIAGARFRVIGVLAPKGMGMGVDLDDMALIPVATGLRLFNQKGLFRMVCQAPDAASVPAVVKQVREVMMQRHDGDEDFSILTQDSMLQTFTSIINALTAGLAGIAAISLAVAGILIMNVMLVSVSERTGEVGLLKALGARRAQILSMFLAESLLLSAQGALLGVVTGVVIVYAAAGVFPELPLAPSPGWIAFVTALALAAGVSFGLLPARRAAGLAAAEALRASR</sequence>
<gene>
    <name evidence="10" type="ORF">ENR23_08595</name>
</gene>
<feature type="domain" description="ABC3 transporter permease C-terminal" evidence="8">
    <location>
        <begin position="285"/>
        <end position="395"/>
    </location>
</feature>
<organism evidence="10">
    <name type="scientific">Eiseniibacteriota bacterium</name>
    <dbReference type="NCBI Taxonomy" id="2212470"/>
    <lineage>
        <taxon>Bacteria</taxon>
        <taxon>Candidatus Eiseniibacteriota</taxon>
    </lineage>
</organism>
<dbReference type="Pfam" id="PF12704">
    <property type="entry name" value="MacB_PCD"/>
    <property type="match status" value="1"/>
</dbReference>
<evidence type="ECO:0000259" key="9">
    <source>
        <dbReference type="Pfam" id="PF12704"/>
    </source>
</evidence>
<evidence type="ECO:0000256" key="2">
    <source>
        <dbReference type="ARBA" id="ARBA00022475"/>
    </source>
</evidence>
<dbReference type="AlphaFoldDB" id="A0A832I1M2"/>
<evidence type="ECO:0000259" key="8">
    <source>
        <dbReference type="Pfam" id="PF02687"/>
    </source>
</evidence>
<keyword evidence="2" id="KW-1003">Cell membrane</keyword>
<dbReference type="Pfam" id="PF02687">
    <property type="entry name" value="FtsX"/>
    <property type="match status" value="1"/>
</dbReference>
<comment type="subcellular location">
    <subcellularLocation>
        <location evidence="1">Cell membrane</location>
        <topology evidence="1">Multi-pass membrane protein</topology>
    </subcellularLocation>
</comment>
<accession>A0A832I1M2</accession>
<dbReference type="InterPro" id="IPR050250">
    <property type="entry name" value="Macrolide_Exporter_MacB"/>
</dbReference>
<evidence type="ECO:0000256" key="7">
    <source>
        <dbReference type="SAM" id="Phobius"/>
    </source>
</evidence>
<keyword evidence="3 7" id="KW-0812">Transmembrane</keyword>